<evidence type="ECO:0000313" key="3">
    <source>
        <dbReference type="Proteomes" id="UP001151518"/>
    </source>
</evidence>
<dbReference type="EMBL" id="JANBTW010000075">
    <property type="protein sequence ID" value="KAJ2672883.1"/>
    <property type="molecule type" value="Genomic_DNA"/>
</dbReference>
<evidence type="ECO:0000313" key="2">
    <source>
        <dbReference type="EMBL" id="KAJ2672883.1"/>
    </source>
</evidence>
<gene>
    <name evidence="2" type="ORF">GGI25_004926</name>
</gene>
<dbReference type="OrthoDB" id="5555546at2759"/>
<dbReference type="Proteomes" id="UP001151518">
    <property type="component" value="Unassembled WGS sequence"/>
</dbReference>
<accession>A0A9W8G5N4</accession>
<keyword evidence="1" id="KW-0175">Coiled coil</keyword>
<evidence type="ECO:0000256" key="1">
    <source>
        <dbReference type="SAM" id="Coils"/>
    </source>
</evidence>
<organism evidence="2 3">
    <name type="scientific">Coemansia spiralis</name>
    <dbReference type="NCBI Taxonomy" id="417178"/>
    <lineage>
        <taxon>Eukaryota</taxon>
        <taxon>Fungi</taxon>
        <taxon>Fungi incertae sedis</taxon>
        <taxon>Zoopagomycota</taxon>
        <taxon>Kickxellomycotina</taxon>
        <taxon>Kickxellomycetes</taxon>
        <taxon>Kickxellales</taxon>
        <taxon>Kickxellaceae</taxon>
        <taxon>Coemansia</taxon>
    </lineage>
</organism>
<feature type="coiled-coil region" evidence="1">
    <location>
        <begin position="63"/>
        <end position="90"/>
    </location>
</feature>
<dbReference type="AlphaFoldDB" id="A0A9W8G5N4"/>
<sequence length="113" mass="13012">MQSFIQALRRNKPFVIGMIVAPLGLYTGLKVKDWRDCRRAEVVKREIEYASTQQATQKEPDAANDIRVELQALRNARSLLRRQEAQLALELESIEVKLSRLDAMDADKDKKQD</sequence>
<name>A0A9W8G5N4_9FUNG</name>
<comment type="caution">
    <text evidence="2">The sequence shown here is derived from an EMBL/GenBank/DDBJ whole genome shotgun (WGS) entry which is preliminary data.</text>
</comment>
<protein>
    <submittedName>
        <fullName evidence="2">Uncharacterized protein</fullName>
    </submittedName>
</protein>
<proteinExistence type="predicted"/>
<reference evidence="2" key="1">
    <citation type="submission" date="2022-07" db="EMBL/GenBank/DDBJ databases">
        <title>Phylogenomic reconstructions and comparative analyses of Kickxellomycotina fungi.</title>
        <authorList>
            <person name="Reynolds N.K."/>
            <person name="Stajich J.E."/>
            <person name="Barry K."/>
            <person name="Grigoriev I.V."/>
            <person name="Crous P."/>
            <person name="Smith M.E."/>
        </authorList>
    </citation>
    <scope>NUCLEOTIDE SEQUENCE</scope>
    <source>
        <strain evidence="2">NRRL 3115</strain>
    </source>
</reference>